<sequence length="80" mass="8974">MYNTSAFLENLPGQSYGKLIVRKNKNTVLFKKPCWIVPCGAIALPSYNRVEVSKMTTAYDVVSTCTTSCTKAYNIKYEIP</sequence>
<dbReference type="AlphaFoldDB" id="A0A0N0U2X1"/>
<gene>
    <name evidence="1" type="ORF">WN51_08043</name>
</gene>
<proteinExistence type="predicted"/>
<accession>A0A0N0U2X1</accession>
<name>A0A0N0U2X1_9HYME</name>
<keyword evidence="2" id="KW-1185">Reference proteome</keyword>
<organism evidence="1 2">
    <name type="scientific">Melipona quadrifasciata</name>
    <dbReference type="NCBI Taxonomy" id="166423"/>
    <lineage>
        <taxon>Eukaryota</taxon>
        <taxon>Metazoa</taxon>
        <taxon>Ecdysozoa</taxon>
        <taxon>Arthropoda</taxon>
        <taxon>Hexapoda</taxon>
        <taxon>Insecta</taxon>
        <taxon>Pterygota</taxon>
        <taxon>Neoptera</taxon>
        <taxon>Endopterygota</taxon>
        <taxon>Hymenoptera</taxon>
        <taxon>Apocrita</taxon>
        <taxon>Aculeata</taxon>
        <taxon>Apoidea</taxon>
        <taxon>Anthophila</taxon>
        <taxon>Apidae</taxon>
        <taxon>Melipona</taxon>
    </lineage>
</organism>
<reference evidence="1 2" key="1">
    <citation type="submission" date="2015-07" db="EMBL/GenBank/DDBJ databases">
        <title>The genome of Melipona quadrifasciata.</title>
        <authorList>
            <person name="Pan H."/>
            <person name="Kapheim K."/>
        </authorList>
    </citation>
    <scope>NUCLEOTIDE SEQUENCE [LARGE SCALE GENOMIC DNA]</scope>
    <source>
        <strain evidence="1">0111107301</strain>
        <tissue evidence="1">Whole body</tissue>
    </source>
</reference>
<dbReference type="EMBL" id="KQ435989">
    <property type="protein sequence ID" value="KOX67674.1"/>
    <property type="molecule type" value="Genomic_DNA"/>
</dbReference>
<protein>
    <submittedName>
        <fullName evidence="1">Uncharacterized protein</fullName>
    </submittedName>
</protein>
<evidence type="ECO:0000313" key="2">
    <source>
        <dbReference type="Proteomes" id="UP000053105"/>
    </source>
</evidence>
<dbReference type="Proteomes" id="UP000053105">
    <property type="component" value="Unassembled WGS sequence"/>
</dbReference>
<evidence type="ECO:0000313" key="1">
    <source>
        <dbReference type="EMBL" id="KOX67674.1"/>
    </source>
</evidence>